<keyword evidence="2" id="KW-0175">Coiled coil</keyword>
<dbReference type="Pfam" id="PF00990">
    <property type="entry name" value="GGDEF"/>
    <property type="match status" value="1"/>
</dbReference>
<dbReference type="InterPro" id="IPR050469">
    <property type="entry name" value="Diguanylate_Cyclase"/>
</dbReference>
<dbReference type="InterPro" id="IPR029787">
    <property type="entry name" value="Nucleotide_cyclase"/>
</dbReference>
<dbReference type="FunFam" id="3.30.70.270:FF:000001">
    <property type="entry name" value="Diguanylate cyclase domain protein"/>
    <property type="match status" value="1"/>
</dbReference>
<accession>A0A192D8E7</accession>
<dbReference type="AlphaFoldDB" id="A0A192D8E7"/>
<dbReference type="PROSITE" id="PS50887">
    <property type="entry name" value="GGDEF"/>
    <property type="match status" value="1"/>
</dbReference>
<dbReference type="EMBL" id="CP016033">
    <property type="protein sequence ID" value="ANK14137.1"/>
    <property type="molecule type" value="Genomic_DNA"/>
</dbReference>
<sequence length="343" mass="37583">MRDKPDRRAHTTGTRAKAARTELLDDIGAFFARHDLEVTAPNMAAVCGALSGSSPELASALVQREACGEPIDQRWLDTVLRNDPDGNARIAALEQLSEKLEYALTRFAQTARDAQTETSDHRGAIGDQIEALAGPQEFAQVIDLSRAMLSRIEQIEAAMARSELEIYRLRESLARARSEADVDHLTRLPNRRAFERQLVAAAIEARDKGEPLSIAFCDVDHFKQVNDRHGHAAGDRVLCALAASFREMAGDHCFTARHGGEEFVLLFSGLAKEAAKGRLDAIRRAQAGRILMNRDTGQPFGRITFSGGVAQVDDDADTRAALARADAALYRAKQQGRNRIELG</sequence>
<keyword evidence="5" id="KW-1185">Reference proteome</keyword>
<organism evidence="4 5">
    <name type="scientific">Erythrobacter neustonensis</name>
    <dbReference type="NCBI Taxonomy" id="1112"/>
    <lineage>
        <taxon>Bacteria</taxon>
        <taxon>Pseudomonadati</taxon>
        <taxon>Pseudomonadota</taxon>
        <taxon>Alphaproteobacteria</taxon>
        <taxon>Sphingomonadales</taxon>
        <taxon>Erythrobacteraceae</taxon>
        <taxon>Erythrobacter/Porphyrobacter group</taxon>
        <taxon>Erythrobacter</taxon>
    </lineage>
</organism>
<gene>
    <name evidence="4" type="ORF">A9D12_05965</name>
</gene>
<feature type="domain" description="GGDEF" evidence="3">
    <location>
        <begin position="210"/>
        <end position="343"/>
    </location>
</feature>
<dbReference type="STRING" id="1112.A9D12_05965"/>
<dbReference type="PANTHER" id="PTHR45138:SF24">
    <property type="entry name" value="DIGUANYLATE CYCLASE DGCC-RELATED"/>
    <property type="match status" value="1"/>
</dbReference>
<evidence type="ECO:0000259" key="3">
    <source>
        <dbReference type="PROSITE" id="PS50887"/>
    </source>
</evidence>
<dbReference type="Gene3D" id="3.30.70.270">
    <property type="match status" value="1"/>
</dbReference>
<dbReference type="GO" id="GO:0052621">
    <property type="term" value="F:diguanylate cyclase activity"/>
    <property type="evidence" value="ECO:0007669"/>
    <property type="project" value="UniProtKB-EC"/>
</dbReference>
<dbReference type="SUPFAM" id="SSF55073">
    <property type="entry name" value="Nucleotide cyclase"/>
    <property type="match status" value="1"/>
</dbReference>
<dbReference type="GO" id="GO:1902201">
    <property type="term" value="P:negative regulation of bacterial-type flagellum-dependent cell motility"/>
    <property type="evidence" value="ECO:0007669"/>
    <property type="project" value="TreeGrafter"/>
</dbReference>
<dbReference type="CDD" id="cd01949">
    <property type="entry name" value="GGDEF"/>
    <property type="match status" value="1"/>
</dbReference>
<dbReference type="KEGG" id="pns:A9D12_05965"/>
<feature type="coiled-coil region" evidence="2">
    <location>
        <begin position="152"/>
        <end position="179"/>
    </location>
</feature>
<evidence type="ECO:0000313" key="4">
    <source>
        <dbReference type="EMBL" id="ANK14137.1"/>
    </source>
</evidence>
<dbReference type="InterPro" id="IPR043128">
    <property type="entry name" value="Rev_trsase/Diguanyl_cyclase"/>
</dbReference>
<dbReference type="NCBIfam" id="TIGR00254">
    <property type="entry name" value="GGDEF"/>
    <property type="match status" value="1"/>
</dbReference>
<dbReference type="GO" id="GO:0005886">
    <property type="term" value="C:plasma membrane"/>
    <property type="evidence" value="ECO:0007669"/>
    <property type="project" value="TreeGrafter"/>
</dbReference>
<name>A0A192D8E7_9SPHN</name>
<dbReference type="EC" id="2.7.7.65" evidence="1"/>
<reference evidence="4 5" key="1">
    <citation type="submission" date="2016-05" db="EMBL/GenBank/DDBJ databases">
        <title>Compelete Genome Sequence of Bacteriochlorophyll-Synthesizing Bacterium Porphyrobacter neustonensis DSM 9434.</title>
        <authorList>
            <person name="Shi X.-L."/>
            <person name="Wu Y.-H."/>
            <person name="Cheng H."/>
            <person name="Xu L."/>
            <person name="Zhang X.-Q."/>
            <person name="Wang C.-S."/>
            <person name="Xu X.-W."/>
        </authorList>
    </citation>
    <scope>NUCLEOTIDE SEQUENCE [LARGE SCALE GENOMIC DNA]</scope>
    <source>
        <strain evidence="4 5">DSM 9434</strain>
    </source>
</reference>
<proteinExistence type="predicted"/>
<protein>
    <recommendedName>
        <fullName evidence="1">diguanylate cyclase</fullName>
        <ecNumber evidence="1">2.7.7.65</ecNumber>
    </recommendedName>
</protein>
<dbReference type="PANTHER" id="PTHR45138">
    <property type="entry name" value="REGULATORY COMPONENTS OF SENSORY TRANSDUCTION SYSTEM"/>
    <property type="match status" value="1"/>
</dbReference>
<dbReference type="InterPro" id="IPR000160">
    <property type="entry name" value="GGDEF_dom"/>
</dbReference>
<dbReference type="SMART" id="SM00267">
    <property type="entry name" value="GGDEF"/>
    <property type="match status" value="1"/>
</dbReference>
<evidence type="ECO:0000256" key="1">
    <source>
        <dbReference type="ARBA" id="ARBA00012528"/>
    </source>
</evidence>
<dbReference type="Proteomes" id="UP000078263">
    <property type="component" value="Chromosome"/>
</dbReference>
<evidence type="ECO:0000256" key="2">
    <source>
        <dbReference type="SAM" id="Coils"/>
    </source>
</evidence>
<evidence type="ECO:0000313" key="5">
    <source>
        <dbReference type="Proteomes" id="UP000078263"/>
    </source>
</evidence>
<dbReference type="GO" id="GO:0043709">
    <property type="term" value="P:cell adhesion involved in single-species biofilm formation"/>
    <property type="evidence" value="ECO:0007669"/>
    <property type="project" value="TreeGrafter"/>
</dbReference>